<dbReference type="AlphaFoldDB" id="A0A0A6VQN7"/>
<dbReference type="RefSeq" id="WP_035926864.1">
    <property type="nucleotide sequence ID" value="NZ_JSUH01000008.1"/>
</dbReference>
<dbReference type="EMBL" id="JSUH01000008">
    <property type="protein sequence ID" value="KHD97305.1"/>
    <property type="molecule type" value="Genomic_DNA"/>
</dbReference>
<keyword evidence="3" id="KW-1185">Reference proteome</keyword>
<proteinExistence type="predicted"/>
<accession>A0A0A6VQN7</accession>
<comment type="caution">
    <text evidence="2">The sequence shown here is derived from an EMBL/GenBank/DDBJ whole genome shotgun (WGS) entry which is preliminary data.</text>
</comment>
<organism evidence="2 3">
    <name type="scientific">Kocuria rosea subsp. polaris</name>
    <dbReference type="NCBI Taxonomy" id="136273"/>
    <lineage>
        <taxon>Bacteria</taxon>
        <taxon>Bacillati</taxon>
        <taxon>Actinomycetota</taxon>
        <taxon>Actinomycetes</taxon>
        <taxon>Micrococcales</taxon>
        <taxon>Micrococcaceae</taxon>
        <taxon>Kocuria</taxon>
    </lineage>
</organism>
<dbReference type="Pfam" id="PF15632">
    <property type="entry name" value="ATPgrasp_Ter"/>
    <property type="match status" value="1"/>
</dbReference>
<evidence type="ECO:0000313" key="3">
    <source>
        <dbReference type="Proteomes" id="UP000030466"/>
    </source>
</evidence>
<dbReference type="OrthoDB" id="3568063at2"/>
<evidence type="ECO:0000313" key="2">
    <source>
        <dbReference type="EMBL" id="KHD97305.1"/>
    </source>
</evidence>
<reference evidence="2 3" key="1">
    <citation type="journal article" date="2003" name="Int. J. Syst. Evol. Microbiol.">
        <title>Kocuria polaris sp. nov., an orange-pigmented psychrophilic bacterium isolated from an Antarctic cyanobacterial mat sample.</title>
        <authorList>
            <person name="Reddy G.S."/>
            <person name="Prakash J.S."/>
            <person name="Prabahar V."/>
            <person name="Matsumoto G.I."/>
            <person name="Stackebrandt E."/>
            <person name="Shivaji S."/>
        </authorList>
    </citation>
    <scope>NUCLEOTIDE SEQUENCE [LARGE SCALE GENOMIC DNA]</scope>
    <source>
        <strain evidence="2 3">CMS 76or</strain>
    </source>
</reference>
<protein>
    <recommendedName>
        <fullName evidence="4">ATP-grasp domain-containing protein</fullName>
    </recommendedName>
</protein>
<gene>
    <name evidence="2" type="ORF">GY22_09785</name>
</gene>
<name>A0A0A6VQN7_KOCRO</name>
<feature type="compositionally biased region" description="Basic and acidic residues" evidence="1">
    <location>
        <begin position="7"/>
        <end position="17"/>
    </location>
</feature>
<sequence length="400" mass="42671">MTAARPPLDHRRREPERAAQAPRRALVVGTGRDRGALAAARALERAGWHVGVGTPDGPGMLGATRAAAARHEVPRPRGDGARFIDGVRRAVAEGSYDVVFGAGDDWMAAVSAYRQHLPAAVAHPGPDVVAEALDKVGLADRAARAGLAAPRTLAATDEALAAWDGPLVVKCRAHWAPGQTRPHRIEAKLFPDAPAAAGQVRRIREAGAEPVLQVPVRGTLGALIGVHHDGRLRGRVQQTTSRLWPTPNGVSARAQTVPVDEELAARAEVLLRDLGWWGLVELQFLTGDDGVPQLIDLNGRFFGSMALAEAARPGLADAWGRLVLGAPVPELPDARPGVRYAWLAGDLRRASVERRGGLAADVADTLRWGRGAQHSVWDLRDPGPTWHLATWRLRNGARSG</sequence>
<dbReference type="Gene3D" id="3.30.470.20">
    <property type="entry name" value="ATP-grasp fold, B domain"/>
    <property type="match status" value="1"/>
</dbReference>
<feature type="region of interest" description="Disordered" evidence="1">
    <location>
        <begin position="1"/>
        <end position="22"/>
    </location>
</feature>
<evidence type="ECO:0008006" key="4">
    <source>
        <dbReference type="Google" id="ProtNLM"/>
    </source>
</evidence>
<dbReference type="Proteomes" id="UP000030466">
    <property type="component" value="Unassembled WGS sequence"/>
</dbReference>
<evidence type="ECO:0000256" key="1">
    <source>
        <dbReference type="SAM" id="MobiDB-lite"/>
    </source>
</evidence>
<dbReference type="SUPFAM" id="SSF56059">
    <property type="entry name" value="Glutathione synthetase ATP-binding domain-like"/>
    <property type="match status" value="1"/>
</dbReference>